<feature type="compositionally biased region" description="Low complexity" evidence="3">
    <location>
        <begin position="330"/>
        <end position="341"/>
    </location>
</feature>
<dbReference type="InterPro" id="IPR035914">
    <property type="entry name" value="Sperma_CUB_dom_sf"/>
</dbReference>
<dbReference type="SMART" id="SM00042">
    <property type="entry name" value="CUB"/>
    <property type="match status" value="4"/>
</dbReference>
<dbReference type="PROSITE" id="PS01180">
    <property type="entry name" value="CUB"/>
    <property type="match status" value="4"/>
</dbReference>
<organism evidence="6 7">
    <name type="scientific">Bemisia tabaci</name>
    <name type="common">Sweetpotato whitefly</name>
    <name type="synonym">Aleurodes tabaci</name>
    <dbReference type="NCBI Taxonomy" id="7038"/>
    <lineage>
        <taxon>Eukaryota</taxon>
        <taxon>Metazoa</taxon>
        <taxon>Ecdysozoa</taxon>
        <taxon>Arthropoda</taxon>
        <taxon>Hexapoda</taxon>
        <taxon>Insecta</taxon>
        <taxon>Pterygota</taxon>
        <taxon>Neoptera</taxon>
        <taxon>Paraneoptera</taxon>
        <taxon>Hemiptera</taxon>
        <taxon>Sternorrhyncha</taxon>
        <taxon>Aleyrodoidea</taxon>
        <taxon>Aleyrodidae</taxon>
        <taxon>Aleyrodinae</taxon>
        <taxon>Bemisia</taxon>
    </lineage>
</organism>
<comment type="caution">
    <text evidence="2">Lacks conserved residue(s) required for the propagation of feature annotation.</text>
</comment>
<evidence type="ECO:0000256" key="4">
    <source>
        <dbReference type="SAM" id="SignalP"/>
    </source>
</evidence>
<feature type="domain" description="CUB" evidence="5">
    <location>
        <begin position="508"/>
        <end position="626"/>
    </location>
</feature>
<protein>
    <recommendedName>
        <fullName evidence="5">CUB domain-containing protein</fullName>
    </recommendedName>
</protein>
<dbReference type="PANTHER" id="PTHR47537:SF2">
    <property type="entry name" value="CUBILIN"/>
    <property type="match status" value="1"/>
</dbReference>
<dbReference type="Proteomes" id="UP001152759">
    <property type="component" value="Chromosome 4"/>
</dbReference>
<evidence type="ECO:0000256" key="1">
    <source>
        <dbReference type="ARBA" id="ARBA00023157"/>
    </source>
</evidence>
<sequence length="664" mass="75175">MKSHYETSAALLLLKCIILMAVDAVNPGCDCLVFSATYGKEYGVFSSQDYPKPYPSHVDCLLYTFVAHKDEIVEITFKDFDIYKSHLDCLKGDYLKVFLHLEKGEVNELSPWSRVLCGSLQDIPPVLYSSGPALILELHSQSNLNNATGFVGSFRFIDKRSFQTDGQRLAGTDCDYQLISNNLTRSRGRFFSPRYPSNYPQHIKCTYKLRARSRERVRVLFEEVMLEKGDVSCLNRADVIKVYDGRNNLAPTIAMLCNEVTEQEVLSTGSDMYIEFISNSDLPGQGFKALFQFQPVATLTTTSDRLHSIETEKSTLATGPVTHIKKMPDTGSPATTTPMTPTTDADLDIELSEPEMTTQRPKKVVVCPRVTNCDMVIYSDNSKNGTISSPGYPEPYPAHSYCRLDFQGRGKERVQIIFRDFDLFNPNDDAKECIDALLVYVQIDGRLERVDNHCGQTLPRPIMSNGPGLMLEFKGVYSSRNSRGYLAEYSFIENYGIHSGEQIANLPCAFTFNGTMQRSGVLYSPNFPGYYPRDTECHYFFQGINDDTIHIKFHHFDVEGVPPCEAISASDYVEFSNFMARDRRYERYCGQKEAFEIKSDRKFFRITFRSNDRLDGTGFNASYRFVRKMEQSVSSQPVAKANHSGVVHNSVFLILLLLLVVVEL</sequence>
<keyword evidence="4" id="KW-0732">Signal</keyword>
<dbReference type="FunFam" id="2.60.120.290:FF:000058">
    <property type="entry name" value="CUB domaincontaining protein"/>
    <property type="match status" value="1"/>
</dbReference>
<evidence type="ECO:0000313" key="6">
    <source>
        <dbReference type="EMBL" id="CAH0770732.1"/>
    </source>
</evidence>
<feature type="chain" id="PRO_5040199999" description="CUB domain-containing protein" evidence="4">
    <location>
        <begin position="25"/>
        <end position="664"/>
    </location>
</feature>
<name>A0A9P0CAB5_BEMTA</name>
<keyword evidence="7" id="KW-1185">Reference proteome</keyword>
<proteinExistence type="predicted"/>
<keyword evidence="1" id="KW-1015">Disulfide bond</keyword>
<dbReference type="PANTHER" id="PTHR47537">
    <property type="entry name" value="CUBILIN"/>
    <property type="match status" value="1"/>
</dbReference>
<gene>
    <name evidence="6" type="ORF">BEMITA_LOCUS7573</name>
</gene>
<dbReference type="Gene3D" id="2.60.120.290">
    <property type="entry name" value="Spermadhesin, CUB domain"/>
    <property type="match status" value="4"/>
</dbReference>
<evidence type="ECO:0000259" key="5">
    <source>
        <dbReference type="PROSITE" id="PS01180"/>
    </source>
</evidence>
<dbReference type="InterPro" id="IPR053207">
    <property type="entry name" value="Non-NMDA_GluR_Accessory"/>
</dbReference>
<dbReference type="CDD" id="cd00041">
    <property type="entry name" value="CUB"/>
    <property type="match status" value="4"/>
</dbReference>
<evidence type="ECO:0000256" key="3">
    <source>
        <dbReference type="SAM" id="MobiDB-lite"/>
    </source>
</evidence>
<evidence type="ECO:0000313" key="7">
    <source>
        <dbReference type="Proteomes" id="UP001152759"/>
    </source>
</evidence>
<reference evidence="6" key="1">
    <citation type="submission" date="2021-12" db="EMBL/GenBank/DDBJ databases">
        <authorList>
            <person name="King R."/>
        </authorList>
    </citation>
    <scope>NUCLEOTIDE SEQUENCE</scope>
</reference>
<dbReference type="SUPFAM" id="SSF49854">
    <property type="entry name" value="Spermadhesin, CUB domain"/>
    <property type="match status" value="4"/>
</dbReference>
<dbReference type="AlphaFoldDB" id="A0A9P0CAB5"/>
<feature type="region of interest" description="Disordered" evidence="3">
    <location>
        <begin position="322"/>
        <end position="341"/>
    </location>
</feature>
<feature type="domain" description="CUB" evidence="5">
    <location>
        <begin position="29"/>
        <end position="157"/>
    </location>
</feature>
<dbReference type="GO" id="GO:0005886">
    <property type="term" value="C:plasma membrane"/>
    <property type="evidence" value="ECO:0007669"/>
    <property type="project" value="TreeGrafter"/>
</dbReference>
<dbReference type="FunFam" id="2.60.120.290:FF:000005">
    <property type="entry name" value="Procollagen C-endopeptidase enhancer 1"/>
    <property type="match status" value="1"/>
</dbReference>
<evidence type="ECO:0000256" key="2">
    <source>
        <dbReference type="PROSITE-ProRule" id="PRU00059"/>
    </source>
</evidence>
<dbReference type="Pfam" id="PF00431">
    <property type="entry name" value="CUB"/>
    <property type="match status" value="4"/>
</dbReference>
<dbReference type="EMBL" id="OU963865">
    <property type="protein sequence ID" value="CAH0770732.1"/>
    <property type="molecule type" value="Genomic_DNA"/>
</dbReference>
<feature type="domain" description="CUB" evidence="5">
    <location>
        <begin position="373"/>
        <end position="492"/>
    </location>
</feature>
<feature type="domain" description="CUB" evidence="5">
    <location>
        <begin position="174"/>
        <end position="294"/>
    </location>
</feature>
<dbReference type="InterPro" id="IPR000859">
    <property type="entry name" value="CUB_dom"/>
</dbReference>
<accession>A0A9P0CAB5</accession>
<feature type="signal peptide" evidence="4">
    <location>
        <begin position="1"/>
        <end position="24"/>
    </location>
</feature>